<dbReference type="SUPFAM" id="SSF47616">
    <property type="entry name" value="GST C-terminal domain-like"/>
    <property type="match status" value="1"/>
</dbReference>
<sequence length="217" mass="23571">MTSTHSLTFYTADTPNGHKIAIYLEEAGLAHDRVHVDLSGGEQRSAAFLAINPNGKIPAIVDRDTGLAVFESGAILGYLAAKTGFLQPATLAERTAVQQWLHFQVGGIGPMLGQLWWFLHASKTVNAEAIDRYRKEAMRLYGVVNGRLSESAYLASSRYSIADIAAFPWLRTADELDLDVSGFPYVERWLADVAARPAVQRGLSACRAPAAEAVRAP</sequence>
<accession>A0A6J5E6K8</accession>
<evidence type="ECO:0000259" key="3">
    <source>
        <dbReference type="PROSITE" id="PS50405"/>
    </source>
</evidence>
<organism evidence="4 5">
    <name type="scientific">Burkholderia paludis</name>
    <dbReference type="NCBI Taxonomy" id="1506587"/>
    <lineage>
        <taxon>Bacteria</taxon>
        <taxon>Pseudomonadati</taxon>
        <taxon>Pseudomonadota</taxon>
        <taxon>Betaproteobacteria</taxon>
        <taxon>Burkholderiales</taxon>
        <taxon>Burkholderiaceae</taxon>
        <taxon>Burkholderia</taxon>
        <taxon>Burkholderia cepacia complex</taxon>
    </lineage>
</organism>
<dbReference type="InterPro" id="IPR036249">
    <property type="entry name" value="Thioredoxin-like_sf"/>
</dbReference>
<dbReference type="CDD" id="cd03048">
    <property type="entry name" value="GST_N_Ure2p_like"/>
    <property type="match status" value="1"/>
</dbReference>
<dbReference type="EMBL" id="CABVQD010000003">
    <property type="protein sequence ID" value="VWB37665.1"/>
    <property type="molecule type" value="Genomic_DNA"/>
</dbReference>
<evidence type="ECO:0000256" key="1">
    <source>
        <dbReference type="RuleBase" id="RU003494"/>
    </source>
</evidence>
<dbReference type="Pfam" id="PF02798">
    <property type="entry name" value="GST_N"/>
    <property type="match status" value="1"/>
</dbReference>
<dbReference type="PANTHER" id="PTHR44051:SF22">
    <property type="entry name" value="DISULFIDE-BOND OXIDOREDUCTASE YGHU"/>
    <property type="match status" value="1"/>
</dbReference>
<dbReference type="SFLD" id="SFLDG01151">
    <property type="entry name" value="Main.2:_Nu-like"/>
    <property type="match status" value="1"/>
</dbReference>
<reference evidence="4 5" key="1">
    <citation type="submission" date="2019-09" db="EMBL/GenBank/DDBJ databases">
        <authorList>
            <person name="Depoorter E."/>
        </authorList>
    </citation>
    <scope>NUCLEOTIDE SEQUENCE [LARGE SCALE GENOMIC DNA]</scope>
    <source>
        <strain evidence="4">LMG 30113</strain>
    </source>
</reference>
<dbReference type="InterPro" id="IPR004046">
    <property type="entry name" value="GST_C"/>
</dbReference>
<dbReference type="InterPro" id="IPR010987">
    <property type="entry name" value="Glutathione-S-Trfase_C-like"/>
</dbReference>
<dbReference type="GO" id="GO:0016740">
    <property type="term" value="F:transferase activity"/>
    <property type="evidence" value="ECO:0007669"/>
    <property type="project" value="UniProtKB-KW"/>
</dbReference>
<dbReference type="SUPFAM" id="SSF52833">
    <property type="entry name" value="Thioredoxin-like"/>
    <property type="match status" value="1"/>
</dbReference>
<keyword evidence="4" id="KW-0808">Transferase</keyword>
<dbReference type="PROSITE" id="PS50404">
    <property type="entry name" value="GST_NTER"/>
    <property type="match status" value="1"/>
</dbReference>
<feature type="domain" description="GST C-terminal" evidence="3">
    <location>
        <begin position="90"/>
        <end position="213"/>
    </location>
</feature>
<dbReference type="Pfam" id="PF00043">
    <property type="entry name" value="GST_C"/>
    <property type="match status" value="1"/>
</dbReference>
<evidence type="ECO:0000313" key="4">
    <source>
        <dbReference type="EMBL" id="VWB37665.1"/>
    </source>
</evidence>
<dbReference type="Proteomes" id="UP000494330">
    <property type="component" value="Unassembled WGS sequence"/>
</dbReference>
<name>A0A6J5E6K8_9BURK</name>
<dbReference type="SFLD" id="SFLDS00019">
    <property type="entry name" value="Glutathione_Transferase_(cytos"/>
    <property type="match status" value="1"/>
</dbReference>
<dbReference type="InterPro" id="IPR040079">
    <property type="entry name" value="Glutathione_S-Trfase"/>
</dbReference>
<gene>
    <name evidence="4" type="ORF">BPA30113_01528</name>
</gene>
<evidence type="ECO:0000313" key="5">
    <source>
        <dbReference type="Proteomes" id="UP000494330"/>
    </source>
</evidence>
<feature type="domain" description="GST N-terminal" evidence="2">
    <location>
        <begin position="4"/>
        <end position="87"/>
    </location>
</feature>
<dbReference type="RefSeq" id="WP_031399180.1">
    <property type="nucleotide sequence ID" value="NZ_CABVQD010000003.1"/>
</dbReference>
<protein>
    <submittedName>
        <fullName evidence="4">Glutathione S-transferase</fullName>
    </submittedName>
</protein>
<comment type="similarity">
    <text evidence="1">Belongs to the GST superfamily.</text>
</comment>
<dbReference type="InterPro" id="IPR036282">
    <property type="entry name" value="Glutathione-S-Trfase_C_sf"/>
</dbReference>
<dbReference type="SFLD" id="SFLDG00358">
    <property type="entry name" value="Main_(cytGST)"/>
    <property type="match status" value="1"/>
</dbReference>
<keyword evidence="5" id="KW-1185">Reference proteome</keyword>
<dbReference type="Gene3D" id="3.40.30.10">
    <property type="entry name" value="Glutaredoxin"/>
    <property type="match status" value="1"/>
</dbReference>
<proteinExistence type="inferred from homology"/>
<dbReference type="PANTHER" id="PTHR44051">
    <property type="entry name" value="GLUTATHIONE S-TRANSFERASE-RELATED"/>
    <property type="match status" value="1"/>
</dbReference>
<dbReference type="PROSITE" id="PS50405">
    <property type="entry name" value="GST_CTER"/>
    <property type="match status" value="1"/>
</dbReference>
<evidence type="ECO:0000259" key="2">
    <source>
        <dbReference type="PROSITE" id="PS50404"/>
    </source>
</evidence>
<dbReference type="AlphaFoldDB" id="A0A6J5E6K8"/>
<dbReference type="InterPro" id="IPR004045">
    <property type="entry name" value="Glutathione_S-Trfase_N"/>
</dbReference>
<dbReference type="Gene3D" id="1.20.1050.10">
    <property type="match status" value="1"/>
</dbReference>